<evidence type="ECO:0000313" key="1">
    <source>
        <dbReference type="EMBL" id="ABD11092.1"/>
    </source>
</evidence>
<protein>
    <submittedName>
        <fullName evidence="1">Uncharacterized protein</fullName>
    </submittedName>
</protein>
<dbReference type="OrthoDB" id="9887407at2"/>
<dbReference type="EMBL" id="CP000249">
    <property type="protein sequence ID" value="ABD11092.1"/>
    <property type="molecule type" value="Genomic_DNA"/>
</dbReference>
<dbReference type="Proteomes" id="UP000001937">
    <property type="component" value="Chromosome"/>
</dbReference>
<keyword evidence="2" id="KW-1185">Reference proteome</keyword>
<dbReference type="KEGG" id="fra:Francci3_1716"/>
<evidence type="ECO:0000313" key="2">
    <source>
        <dbReference type="Proteomes" id="UP000001937"/>
    </source>
</evidence>
<dbReference type="HOGENOM" id="CLU_1014719_0_0_11"/>
<reference evidence="1 2" key="1">
    <citation type="journal article" date="2007" name="Genome Res.">
        <title>Genome characteristics of facultatively symbiotic Frankia sp. strains reflect host range and host plant biogeography.</title>
        <authorList>
            <person name="Normand P."/>
            <person name="Lapierre P."/>
            <person name="Tisa L.S."/>
            <person name="Gogarten J.P."/>
            <person name="Alloisio N."/>
            <person name="Bagnarol E."/>
            <person name="Bassi C.A."/>
            <person name="Berry A.M."/>
            <person name="Bickhart D.M."/>
            <person name="Choisne N."/>
            <person name="Couloux A."/>
            <person name="Cournoyer B."/>
            <person name="Cruveiller S."/>
            <person name="Daubin V."/>
            <person name="Demange N."/>
            <person name="Francino M.P."/>
            <person name="Goltsman E."/>
            <person name="Huang Y."/>
            <person name="Kopp O.R."/>
            <person name="Labarre L."/>
            <person name="Lapidus A."/>
            <person name="Lavire C."/>
            <person name="Marechal J."/>
            <person name="Martinez M."/>
            <person name="Mastronunzio J.E."/>
            <person name="Mullin B.C."/>
            <person name="Niemann J."/>
            <person name="Pujic P."/>
            <person name="Rawnsley T."/>
            <person name="Rouy Z."/>
            <person name="Schenowitz C."/>
            <person name="Sellstedt A."/>
            <person name="Tavares F."/>
            <person name="Tomkins J.P."/>
            <person name="Vallenet D."/>
            <person name="Valverde C."/>
            <person name="Wall L.G."/>
            <person name="Wang Y."/>
            <person name="Medigue C."/>
            <person name="Benson D.R."/>
        </authorList>
    </citation>
    <scope>NUCLEOTIDE SEQUENCE [LARGE SCALE GENOMIC DNA]</scope>
    <source>
        <strain evidence="2">DSM 45818 / CECT 9043 / CcI3</strain>
    </source>
</reference>
<dbReference type="STRING" id="106370.Francci3_1716"/>
<dbReference type="RefSeq" id="WP_011436154.1">
    <property type="nucleotide sequence ID" value="NC_007777.1"/>
</dbReference>
<sequence>MPSDTQYLVHVRLTRRDHRGDVLELTSTDTVTFAVTAWKQQHPELAVGAPTVITEGLDAYAEITVATAEAAGQLAGFVTWMTEAPAHVHDHDDTTSLPAALSADQLAALVPGSPVEFLLEGTWYPGEVRAADLADAHGDQMLIVTYTGEQQANPKFLKGSIDPGDGFPVYAGEIRPLGAAGQTVAPPRPTVHVVRDALVRVYGAAPDTNDASDMYVIDIDGVKILFRLVAADDDTDGDPAEAEPTVYVHLENAGRPKGTHLVVDVNGNTSDYRF</sequence>
<organism evidence="1 2">
    <name type="scientific">Frankia casuarinae (strain DSM 45818 / CECT 9043 / HFP020203 / CcI3)</name>
    <dbReference type="NCBI Taxonomy" id="106370"/>
    <lineage>
        <taxon>Bacteria</taxon>
        <taxon>Bacillati</taxon>
        <taxon>Actinomycetota</taxon>
        <taxon>Actinomycetes</taxon>
        <taxon>Frankiales</taxon>
        <taxon>Frankiaceae</taxon>
        <taxon>Frankia</taxon>
    </lineage>
</organism>
<proteinExistence type="predicted"/>
<gene>
    <name evidence="1" type="ordered locus">Francci3_1716</name>
</gene>
<dbReference type="AlphaFoldDB" id="Q2JCA0"/>
<name>Q2JCA0_FRACC</name>
<accession>Q2JCA0</accession>